<organism evidence="2 3">
    <name type="scientific">Cnuella takakiae</name>
    <dbReference type="NCBI Taxonomy" id="1302690"/>
    <lineage>
        <taxon>Bacteria</taxon>
        <taxon>Pseudomonadati</taxon>
        <taxon>Bacteroidota</taxon>
        <taxon>Chitinophagia</taxon>
        <taxon>Chitinophagales</taxon>
        <taxon>Chitinophagaceae</taxon>
        <taxon>Cnuella</taxon>
    </lineage>
</organism>
<feature type="domain" description="Phosphatidate phosphatase APP1 catalytic" evidence="1">
    <location>
        <begin position="148"/>
        <end position="304"/>
    </location>
</feature>
<gene>
    <name evidence="2" type="ORF">SAMN05444008_10823</name>
</gene>
<dbReference type="Proteomes" id="UP000184368">
    <property type="component" value="Unassembled WGS sequence"/>
</dbReference>
<evidence type="ECO:0000259" key="1">
    <source>
        <dbReference type="Pfam" id="PF09949"/>
    </source>
</evidence>
<dbReference type="STRING" id="1302690.BUE76_17380"/>
<dbReference type="InterPro" id="IPR052935">
    <property type="entry name" value="Mg2+_PAP"/>
</dbReference>
<dbReference type="InterPro" id="IPR019236">
    <property type="entry name" value="APP1_cat"/>
</dbReference>
<dbReference type="GO" id="GO:0008195">
    <property type="term" value="F:phosphatidate phosphatase activity"/>
    <property type="evidence" value="ECO:0007669"/>
    <property type="project" value="InterPro"/>
</dbReference>
<name>A0A1M5BP29_9BACT</name>
<dbReference type="Pfam" id="PF09949">
    <property type="entry name" value="APP1_cat"/>
    <property type="match status" value="1"/>
</dbReference>
<dbReference type="RefSeq" id="WP_073043212.1">
    <property type="nucleotide sequence ID" value="NZ_FQUO01000008.1"/>
</dbReference>
<proteinExistence type="predicted"/>
<keyword evidence="3" id="KW-1185">Reference proteome</keyword>
<protein>
    <submittedName>
        <fullName evidence="2">Phosphatidate phosphatase APP1</fullName>
    </submittedName>
</protein>
<dbReference type="OrthoDB" id="9789875at2"/>
<reference evidence="2 3" key="1">
    <citation type="submission" date="2016-11" db="EMBL/GenBank/DDBJ databases">
        <authorList>
            <person name="Jaros S."/>
            <person name="Januszkiewicz K."/>
            <person name="Wedrychowicz H."/>
        </authorList>
    </citation>
    <scope>NUCLEOTIDE SEQUENCE [LARGE SCALE GENOMIC DNA]</scope>
    <source>
        <strain evidence="2 3">DSM 26897</strain>
    </source>
</reference>
<sequence>MQKNDHRPSFLSRLRKRLLYWFGLQAGLQVKVYHGYGHTEKMVIYGHVLRLGPKPPKRYRKSVVHNAIALLRLFVVKPVGGAMVHLQWENQVHTACTEKDGFFRVEWKDEPPLKPGWHDVSITVRTAEGTVREEGLGSVYVPYPTQYGFISDIDDTFLVSHSAHMGKRLKVLFTQNARSRRPFEGVVQHYQLLAQGNTTPEAPNPFFYVSSSEWNLYDYIMEFTTVNGLPRGVFLLNVLKLASQIFKTGQNNHHTKFTRIVRILEAYPQQRFVLLGDSSQQDPYIYESLVRHFPERIHAVYIRDVHEPNREPVKAVLQKITDAGVPTCFFQHSTDAIEHSRRVGLVA</sequence>
<evidence type="ECO:0000313" key="2">
    <source>
        <dbReference type="EMBL" id="SHF44145.1"/>
    </source>
</evidence>
<accession>A0A1M5BP29</accession>
<dbReference type="AlphaFoldDB" id="A0A1M5BP29"/>
<dbReference type="EMBL" id="FQUO01000008">
    <property type="protein sequence ID" value="SHF44145.1"/>
    <property type="molecule type" value="Genomic_DNA"/>
</dbReference>
<dbReference type="PANTHER" id="PTHR28208">
    <property type="entry name" value="PHOSPHATIDATE PHOSPHATASE APP1"/>
    <property type="match status" value="1"/>
</dbReference>
<dbReference type="PANTHER" id="PTHR28208:SF3">
    <property type="entry name" value="PHOSPHATIDATE PHOSPHATASE APP1"/>
    <property type="match status" value="1"/>
</dbReference>
<evidence type="ECO:0000313" key="3">
    <source>
        <dbReference type="Proteomes" id="UP000184368"/>
    </source>
</evidence>